<dbReference type="SMART" id="SM00320">
    <property type="entry name" value="WD40"/>
    <property type="match status" value="8"/>
</dbReference>
<dbReference type="Pfam" id="PF24883">
    <property type="entry name" value="NPHP3_N"/>
    <property type="match status" value="1"/>
</dbReference>
<dbReference type="EMBL" id="MU853877">
    <property type="protein sequence ID" value="KAK3936626.1"/>
    <property type="molecule type" value="Genomic_DNA"/>
</dbReference>
<dbReference type="PANTHER" id="PTHR14604:SF4">
    <property type="entry name" value="F-BOX DOMAIN-CONTAINING PROTEIN"/>
    <property type="match status" value="1"/>
</dbReference>
<dbReference type="PANTHER" id="PTHR14604">
    <property type="entry name" value="WD40 REPEAT PF20"/>
    <property type="match status" value="1"/>
</dbReference>
<accession>A0AAN6N118</accession>
<dbReference type="InterPro" id="IPR056884">
    <property type="entry name" value="NPHP3-like_N"/>
</dbReference>
<dbReference type="InterPro" id="IPR001680">
    <property type="entry name" value="WD40_rpt"/>
</dbReference>
<dbReference type="Gene3D" id="3.40.50.200">
    <property type="entry name" value="Peptidase S8/S53 domain"/>
    <property type="match status" value="1"/>
</dbReference>
<gene>
    <name evidence="11" type="ORF">QBC46DRAFT_357311</name>
</gene>
<comment type="similarity">
    <text evidence="7">Belongs to the peptidase S8 family.</text>
</comment>
<dbReference type="Pfam" id="PF00400">
    <property type="entry name" value="WD40"/>
    <property type="match status" value="4"/>
</dbReference>
<evidence type="ECO:0000259" key="8">
    <source>
        <dbReference type="Pfam" id="PF00082"/>
    </source>
</evidence>
<evidence type="ECO:0000256" key="5">
    <source>
        <dbReference type="ARBA" id="ARBA00022825"/>
    </source>
</evidence>
<evidence type="ECO:0000256" key="1">
    <source>
        <dbReference type="ARBA" id="ARBA00022574"/>
    </source>
</evidence>
<dbReference type="CDD" id="cd00306">
    <property type="entry name" value="Peptidases_S8_S53"/>
    <property type="match status" value="1"/>
</dbReference>
<evidence type="ECO:0000256" key="3">
    <source>
        <dbReference type="ARBA" id="ARBA00022737"/>
    </source>
</evidence>
<dbReference type="Proteomes" id="UP001303473">
    <property type="component" value="Unassembled WGS sequence"/>
</dbReference>
<evidence type="ECO:0000259" key="10">
    <source>
        <dbReference type="Pfam" id="PF25521"/>
    </source>
</evidence>
<feature type="domain" description="Peptidase S8/S53" evidence="8">
    <location>
        <begin position="3"/>
        <end position="100"/>
    </location>
</feature>
<dbReference type="SUPFAM" id="SSF50978">
    <property type="entry name" value="WD40 repeat-like"/>
    <property type="match status" value="2"/>
</dbReference>
<evidence type="ECO:0000259" key="9">
    <source>
        <dbReference type="Pfam" id="PF24883"/>
    </source>
</evidence>
<dbReference type="PROSITE" id="PS50294">
    <property type="entry name" value="WD_REPEATS_REGION"/>
    <property type="match status" value="2"/>
</dbReference>
<evidence type="ECO:0000256" key="6">
    <source>
        <dbReference type="PROSITE-ProRule" id="PRU00221"/>
    </source>
</evidence>
<dbReference type="InterPro" id="IPR036322">
    <property type="entry name" value="WD40_repeat_dom_sf"/>
</dbReference>
<feature type="repeat" description="WD" evidence="6">
    <location>
        <begin position="1134"/>
        <end position="1175"/>
    </location>
</feature>
<proteinExistence type="inferred from homology"/>
<comment type="caution">
    <text evidence="11">The sequence shown here is derived from an EMBL/GenBank/DDBJ whole genome shotgun (WGS) entry which is preliminary data.</text>
</comment>
<dbReference type="Pfam" id="PF25521">
    <property type="entry name" value="WHD_TANC1"/>
    <property type="match status" value="1"/>
</dbReference>
<evidence type="ECO:0000256" key="7">
    <source>
        <dbReference type="PROSITE-ProRule" id="PRU01240"/>
    </source>
</evidence>
<keyword evidence="12" id="KW-1185">Reference proteome</keyword>
<keyword evidence="2" id="KW-0645">Protease</keyword>
<dbReference type="InterPro" id="IPR050995">
    <property type="entry name" value="WD-F-box_domain-protein"/>
</dbReference>
<evidence type="ECO:0000313" key="12">
    <source>
        <dbReference type="Proteomes" id="UP001303473"/>
    </source>
</evidence>
<dbReference type="Gene3D" id="2.130.10.10">
    <property type="entry name" value="YVTN repeat-like/Quinoprotein amine dehydrogenase"/>
    <property type="match status" value="4"/>
</dbReference>
<name>A0AAN6N118_9PEZI</name>
<feature type="repeat" description="WD" evidence="6">
    <location>
        <begin position="839"/>
        <end position="880"/>
    </location>
</feature>
<dbReference type="InterPro" id="IPR019775">
    <property type="entry name" value="WD40_repeat_CS"/>
</dbReference>
<dbReference type="PROSITE" id="PS00138">
    <property type="entry name" value="SUBTILASE_SER"/>
    <property type="match status" value="1"/>
</dbReference>
<keyword evidence="3" id="KW-0677">Repeat</keyword>
<dbReference type="CDD" id="cd00200">
    <property type="entry name" value="WD40"/>
    <property type="match status" value="1"/>
</dbReference>
<evidence type="ECO:0000256" key="4">
    <source>
        <dbReference type="ARBA" id="ARBA00022801"/>
    </source>
</evidence>
<dbReference type="PROSITE" id="PS00678">
    <property type="entry name" value="WD_REPEATS_1"/>
    <property type="match status" value="2"/>
</dbReference>
<dbReference type="GO" id="GO:0006508">
    <property type="term" value="P:proteolysis"/>
    <property type="evidence" value="ECO:0007669"/>
    <property type="project" value="UniProtKB-KW"/>
</dbReference>
<sequence>MFAAASNDGANRSKGDRIPFPARMHEVICINSSDGYGKASDFNPPPSKNSFNFATLGEAVSTSDPSTDAANSGSRRTGTSFATPTAAAIAALFIEFAMQKPLSKDRAVSRQMITRDGMIKIFAGMSEDPVQGFRYLRPWDLIQCEKRSDGHDCKSCRADAVEKVKVLLAGPIPITDSLIRIPELPHVTEAEFDSRINEDKGKCLAGTREELLRDIAAWIADPQGRLIGWLTGRAGRGKFAIARTVAIELRAKHILGATFFFSRNHQSRQDVFGFVTTVAHQLRRHVPALAQSISAAVTDDPDLATREKGCQAQWEKLVTTPLKSIESKIVIVIDALDEPETLIEDGFVYPLSEPHRFDLDSEMISQSTDRDISELIRHDLGALKKRIEARRSAGFINEETVEKLTRKSAGLFVHAKVACRYISGDDHDGYRSSLPEQRLSVVLSDKLEGFDDLDNLYTEILKHATRGRDQHQLTKELRHILELIIALFEPMREEALNKLCTEEVDPRLFNDRLHSLRSVLVVPESFDQPVQIFHESFRTFLLEKAGEEFRIDEKRAHQNLFARGMRLMSGTGDQNSVLKSDICSIGHPGIEIQSIDQHTINSCLPLDIQYACSYWVGHFEKLDGSQRKRMGMLDKGEIHMFLEKHFLHWLEALCLTRRIRDGVSAINKLINLLPGTAESSQLMSLSRDAQRFIRYHYPVIVHYPLQLYASALVFSPTASRVRELFKHEKPEWIPTKPGMDDDWGPCLQILESGSLAVTFAFAHDSVTLASAGAGIISIWDVAKGECRHTLSHSNVSHVVFSHDSKILASASRMVVVAGVTSKPVVNIWNISTGRRIWTLDGHTDSIGSIAFSHDGKTLVSVSDDATVKLWNMQSGKCDQTLEGFEDRRLLPYIHTWVSFSHNSTSLVAASYGAGVKIWRKRSQQWHSTTESHGDIREIAFPHDGKTFASISSYDTMEIRDIVTGKCLHSFMGLREPRSITYSYDATMLAFASSHSLLGTTAIAILDVALGRCIQVLNNGNFSLVIAFSPDSKLLASTSGADVNIWDTTTGKHRQVFRNDQLVMSMAFSHDVKVLVTAGHRDITIWDLTTNQMLEEIAFSHDDELIASALGVSWDNDVIRVLIWEIRSQECLQTLMGHSSKIRSFAFSHDSKLLASGSWDRTVKIWDVVKGLCLRTLDMGTAVCNISFDPTDSYLHTDFGLICLDGKSPANSASGETASRPRFRGYGLSTDGRWITRDSEYSLWLPSEYRPSEYLRVAVVSSSSTQSPRSTAAPSTVAFGCESGRVLLLKFPVDDTSVGVGVATG</sequence>
<dbReference type="GO" id="GO:0004252">
    <property type="term" value="F:serine-type endopeptidase activity"/>
    <property type="evidence" value="ECO:0007669"/>
    <property type="project" value="InterPro"/>
</dbReference>
<evidence type="ECO:0000313" key="11">
    <source>
        <dbReference type="EMBL" id="KAK3936626.1"/>
    </source>
</evidence>
<dbReference type="InterPro" id="IPR000209">
    <property type="entry name" value="Peptidase_S8/S53_dom"/>
</dbReference>
<dbReference type="SUPFAM" id="SSF52743">
    <property type="entry name" value="Subtilisin-like"/>
    <property type="match status" value="1"/>
</dbReference>
<dbReference type="Pfam" id="PF00082">
    <property type="entry name" value="Peptidase_S8"/>
    <property type="match status" value="1"/>
</dbReference>
<comment type="caution">
    <text evidence="7">Lacks conserved residue(s) required for the propagation of feature annotation.</text>
</comment>
<keyword evidence="4" id="KW-0378">Hydrolase</keyword>
<feature type="domain" description="TANC1/2-like winged helix" evidence="10">
    <location>
        <begin position="476"/>
        <end position="561"/>
    </location>
</feature>
<organism evidence="11 12">
    <name type="scientific">Diplogelasinospora grovesii</name>
    <dbReference type="NCBI Taxonomy" id="303347"/>
    <lineage>
        <taxon>Eukaryota</taxon>
        <taxon>Fungi</taxon>
        <taxon>Dikarya</taxon>
        <taxon>Ascomycota</taxon>
        <taxon>Pezizomycotina</taxon>
        <taxon>Sordariomycetes</taxon>
        <taxon>Sordariomycetidae</taxon>
        <taxon>Sordariales</taxon>
        <taxon>Diplogelasinosporaceae</taxon>
        <taxon>Diplogelasinospora</taxon>
    </lineage>
</organism>
<evidence type="ECO:0000256" key="2">
    <source>
        <dbReference type="ARBA" id="ARBA00022670"/>
    </source>
</evidence>
<dbReference type="PROSITE" id="PS50082">
    <property type="entry name" value="WD_REPEATS_2"/>
    <property type="match status" value="2"/>
</dbReference>
<dbReference type="InterPro" id="IPR023828">
    <property type="entry name" value="Peptidase_S8_Ser-AS"/>
</dbReference>
<keyword evidence="1 6" id="KW-0853">WD repeat</keyword>
<dbReference type="SUPFAM" id="SSF82171">
    <property type="entry name" value="DPP6 N-terminal domain-like"/>
    <property type="match status" value="1"/>
</dbReference>
<protein>
    <submittedName>
        <fullName evidence="11">Uncharacterized protein</fullName>
    </submittedName>
</protein>
<dbReference type="PROSITE" id="PS51892">
    <property type="entry name" value="SUBTILASE"/>
    <property type="match status" value="1"/>
</dbReference>
<dbReference type="InterPro" id="IPR015943">
    <property type="entry name" value="WD40/YVTN_repeat-like_dom_sf"/>
</dbReference>
<feature type="domain" description="Nephrocystin 3-like N-terminal" evidence="9">
    <location>
        <begin position="206"/>
        <end position="340"/>
    </location>
</feature>
<keyword evidence="5" id="KW-0720">Serine protease</keyword>
<reference evidence="12" key="1">
    <citation type="journal article" date="2023" name="Mol. Phylogenet. Evol.">
        <title>Genome-scale phylogeny and comparative genomics of the fungal order Sordariales.</title>
        <authorList>
            <person name="Hensen N."/>
            <person name="Bonometti L."/>
            <person name="Westerberg I."/>
            <person name="Brannstrom I.O."/>
            <person name="Guillou S."/>
            <person name="Cros-Aarteil S."/>
            <person name="Calhoun S."/>
            <person name="Haridas S."/>
            <person name="Kuo A."/>
            <person name="Mondo S."/>
            <person name="Pangilinan J."/>
            <person name="Riley R."/>
            <person name="LaButti K."/>
            <person name="Andreopoulos B."/>
            <person name="Lipzen A."/>
            <person name="Chen C."/>
            <person name="Yan M."/>
            <person name="Daum C."/>
            <person name="Ng V."/>
            <person name="Clum A."/>
            <person name="Steindorff A."/>
            <person name="Ohm R.A."/>
            <person name="Martin F."/>
            <person name="Silar P."/>
            <person name="Natvig D.O."/>
            <person name="Lalanne C."/>
            <person name="Gautier V."/>
            <person name="Ament-Velasquez S.L."/>
            <person name="Kruys A."/>
            <person name="Hutchinson M.I."/>
            <person name="Powell A.J."/>
            <person name="Barry K."/>
            <person name="Miller A.N."/>
            <person name="Grigoriev I.V."/>
            <person name="Debuchy R."/>
            <person name="Gladieux P."/>
            <person name="Hiltunen Thoren M."/>
            <person name="Johannesson H."/>
        </authorList>
    </citation>
    <scope>NUCLEOTIDE SEQUENCE [LARGE SCALE GENOMIC DNA]</scope>
    <source>
        <strain evidence="12">CBS 340.73</strain>
    </source>
</reference>
<dbReference type="InterPro" id="IPR036852">
    <property type="entry name" value="Peptidase_S8/S53_dom_sf"/>
</dbReference>
<dbReference type="InterPro" id="IPR058056">
    <property type="entry name" value="WH_TANC1/2"/>
</dbReference>